<dbReference type="PANTHER" id="PTHR30086">
    <property type="entry name" value="ARGININE EXPORTER PROTEIN ARGO"/>
    <property type="match status" value="1"/>
</dbReference>
<keyword evidence="4" id="KW-1133">Transmembrane helix</keyword>
<evidence type="ECO:0000313" key="7">
    <source>
        <dbReference type="Proteomes" id="UP000185739"/>
    </source>
</evidence>
<dbReference type="GO" id="GO:0005886">
    <property type="term" value="C:plasma membrane"/>
    <property type="evidence" value="ECO:0007669"/>
    <property type="project" value="UniProtKB-SubCell"/>
</dbReference>
<organism evidence="6 7">
    <name type="scientific">Thauera chlorobenzoica</name>
    <dbReference type="NCBI Taxonomy" id="96773"/>
    <lineage>
        <taxon>Bacteria</taxon>
        <taxon>Pseudomonadati</taxon>
        <taxon>Pseudomonadota</taxon>
        <taxon>Betaproteobacteria</taxon>
        <taxon>Rhodocyclales</taxon>
        <taxon>Zoogloeaceae</taxon>
        <taxon>Thauera</taxon>
    </lineage>
</organism>
<dbReference type="STRING" id="96773.Tchl_0031"/>
<keyword evidence="5" id="KW-0472">Membrane</keyword>
<dbReference type="OrthoDB" id="581870at2"/>
<dbReference type="KEGG" id="tcl:Tchl_0031"/>
<dbReference type="PANTHER" id="PTHR30086:SF19">
    <property type="entry name" value="THREONINE EFFLUX PROTEIN"/>
    <property type="match status" value="1"/>
</dbReference>
<accession>A0A1H5V968</accession>
<evidence type="ECO:0000256" key="3">
    <source>
        <dbReference type="ARBA" id="ARBA00022692"/>
    </source>
</evidence>
<evidence type="ECO:0000256" key="2">
    <source>
        <dbReference type="ARBA" id="ARBA00022475"/>
    </source>
</evidence>
<dbReference type="RefSeq" id="WP_075146614.1">
    <property type="nucleotide sequence ID" value="NZ_CP018839.1"/>
</dbReference>
<keyword evidence="7" id="KW-1185">Reference proteome</keyword>
<sequence>MNEIFSLAGIVGVLIVGTVSPGPSFVMIARTAVCAGRVNGLAAAVGMGLGGVVFAVAALVGLQAVLVSVPALYVALKIGGGIYLLYLGVMIWRGAKQPLAAQAAPGDGGGGALRSLLLGLGTQLSNPKAAIVYASVFAAFLPNGAVLAVGIAITALVFVIETTWYALVAVMLSAAQPRRTYLCCKRWIDRAAGGVMAALGLKLASSAHSL</sequence>
<evidence type="ECO:0000313" key="6">
    <source>
        <dbReference type="EMBL" id="APR02907.1"/>
    </source>
</evidence>
<dbReference type="InterPro" id="IPR001123">
    <property type="entry name" value="LeuE-type"/>
</dbReference>
<evidence type="ECO:0000256" key="4">
    <source>
        <dbReference type="ARBA" id="ARBA00022989"/>
    </source>
</evidence>
<keyword evidence="3" id="KW-0812">Transmembrane</keyword>
<keyword evidence="2" id="KW-1003">Cell membrane</keyword>
<dbReference type="AlphaFoldDB" id="A0A1H5V968"/>
<dbReference type="EMBL" id="CP018839">
    <property type="protein sequence ID" value="APR02907.1"/>
    <property type="molecule type" value="Genomic_DNA"/>
</dbReference>
<protein>
    <submittedName>
        <fullName evidence="6">Threonine efflux protein</fullName>
    </submittedName>
</protein>
<dbReference type="GO" id="GO:0015171">
    <property type="term" value="F:amino acid transmembrane transporter activity"/>
    <property type="evidence" value="ECO:0007669"/>
    <property type="project" value="TreeGrafter"/>
</dbReference>
<gene>
    <name evidence="6" type="ORF">Tchl_0031</name>
</gene>
<reference evidence="6 7" key="1">
    <citation type="submission" date="2016-12" db="EMBL/GenBank/DDBJ databases">
        <title>Complete genome sequence of Thauera chlorobenzoica, a Betaproteobacterium degrading haloaromatics anaerobically to CO2 and halides.</title>
        <authorList>
            <person name="Goris T."/>
            <person name="Mergelsberg M."/>
            <person name="Boll M."/>
        </authorList>
    </citation>
    <scope>NUCLEOTIDE SEQUENCE [LARGE SCALE GENOMIC DNA]</scope>
    <source>
        <strain evidence="6 7">3CB1</strain>
    </source>
</reference>
<comment type="subcellular location">
    <subcellularLocation>
        <location evidence="1">Cell membrane</location>
        <topology evidence="1">Multi-pass membrane protein</topology>
    </subcellularLocation>
</comment>
<name>A0A1H5V968_9RHOO</name>
<evidence type="ECO:0000256" key="5">
    <source>
        <dbReference type="ARBA" id="ARBA00023136"/>
    </source>
</evidence>
<dbReference type="Proteomes" id="UP000185739">
    <property type="component" value="Chromosome"/>
</dbReference>
<proteinExistence type="predicted"/>
<evidence type="ECO:0000256" key="1">
    <source>
        <dbReference type="ARBA" id="ARBA00004651"/>
    </source>
</evidence>
<dbReference type="Pfam" id="PF01810">
    <property type="entry name" value="LysE"/>
    <property type="match status" value="1"/>
</dbReference>